<evidence type="ECO:0000313" key="1">
    <source>
        <dbReference type="EMBL" id="CUS31381.1"/>
    </source>
</evidence>
<dbReference type="EMBL" id="CZPZ01000001">
    <property type="protein sequence ID" value="CUS31381.1"/>
    <property type="molecule type" value="Genomic_DNA"/>
</dbReference>
<dbReference type="InterPro" id="IPR013078">
    <property type="entry name" value="His_Pase_superF_clade-1"/>
</dbReference>
<evidence type="ECO:0000313" key="2">
    <source>
        <dbReference type="Proteomes" id="UP000198736"/>
    </source>
</evidence>
<dbReference type="CDD" id="cd07067">
    <property type="entry name" value="HP_PGM_like"/>
    <property type="match status" value="1"/>
</dbReference>
<dbReference type="Proteomes" id="UP000198736">
    <property type="component" value="Unassembled WGS sequence"/>
</dbReference>
<gene>
    <name evidence="1" type="ORF">COMA2_10072</name>
</gene>
<dbReference type="InterPro" id="IPR029033">
    <property type="entry name" value="His_PPase_superfam"/>
</dbReference>
<sequence length="177" mass="19142">MDCIVVRHGIAVEPDEWEGTEENRPLTEKGKKRVKQAAGGLAALDCKPTHLLTSPFVRAYDTARLLRAVVCPALKVETREELAVGAKPEQLVALLNTLPSDSVVICVGHEPQLGEAVSLLLCGKAFPSFPLKKAGAARVQSEGMLNPARGRLCWWLQPVQLRAFGKRSHAKKGTGDS</sequence>
<dbReference type="STRING" id="1742973.COMA2_10072"/>
<keyword evidence="2" id="KW-1185">Reference proteome</keyword>
<name>A0A0S4L1P3_9BACT</name>
<reference evidence="2" key="1">
    <citation type="submission" date="2015-10" db="EMBL/GenBank/DDBJ databases">
        <authorList>
            <person name="Luecker S."/>
            <person name="Luecker S."/>
        </authorList>
    </citation>
    <scope>NUCLEOTIDE SEQUENCE [LARGE SCALE GENOMIC DNA]</scope>
</reference>
<accession>A0A0S4L1P3</accession>
<dbReference type="SUPFAM" id="SSF53254">
    <property type="entry name" value="Phosphoglycerate mutase-like"/>
    <property type="match status" value="1"/>
</dbReference>
<protein>
    <recommendedName>
        <fullName evidence="3">Phosphohistidine phosphatase SixA</fullName>
    </recommendedName>
</protein>
<dbReference type="RefSeq" id="WP_090893618.1">
    <property type="nucleotide sequence ID" value="NZ_CZPZ01000001.1"/>
</dbReference>
<evidence type="ECO:0008006" key="3">
    <source>
        <dbReference type="Google" id="ProtNLM"/>
    </source>
</evidence>
<organism evidence="1 2">
    <name type="scientific">Candidatus Nitrospira nitrificans</name>
    <dbReference type="NCBI Taxonomy" id="1742973"/>
    <lineage>
        <taxon>Bacteria</taxon>
        <taxon>Pseudomonadati</taxon>
        <taxon>Nitrospirota</taxon>
        <taxon>Nitrospiria</taxon>
        <taxon>Nitrospirales</taxon>
        <taxon>Nitrospiraceae</taxon>
        <taxon>Nitrospira</taxon>
    </lineage>
</organism>
<dbReference type="Pfam" id="PF00300">
    <property type="entry name" value="His_Phos_1"/>
    <property type="match status" value="1"/>
</dbReference>
<dbReference type="SMART" id="SM00855">
    <property type="entry name" value="PGAM"/>
    <property type="match status" value="1"/>
</dbReference>
<dbReference type="Gene3D" id="3.40.50.1240">
    <property type="entry name" value="Phosphoglycerate mutase-like"/>
    <property type="match status" value="1"/>
</dbReference>
<dbReference type="AlphaFoldDB" id="A0A0S4L1P3"/>
<proteinExistence type="predicted"/>
<dbReference type="OrthoDB" id="9810154at2"/>